<dbReference type="Proteomes" id="UP000198757">
    <property type="component" value="Unassembled WGS sequence"/>
</dbReference>
<proteinExistence type="inferred from homology"/>
<comment type="similarity">
    <text evidence="1">Belongs to the esterase D family.</text>
</comment>
<dbReference type="PANTHER" id="PTHR40841">
    <property type="entry name" value="SIDEROPHORE TRIACETYLFUSARININE C ESTERASE"/>
    <property type="match status" value="1"/>
</dbReference>
<evidence type="ECO:0000256" key="2">
    <source>
        <dbReference type="ARBA" id="ARBA00022801"/>
    </source>
</evidence>
<dbReference type="PANTHER" id="PTHR40841:SF2">
    <property type="entry name" value="SIDEROPHORE-DEGRADING ESTERASE (EUROFUNG)"/>
    <property type="match status" value="1"/>
</dbReference>
<protein>
    <recommendedName>
        <fullName evidence="5">Alpha/beta hydrolase</fullName>
    </recommendedName>
</protein>
<dbReference type="STRING" id="1285928.SAMN04487894_107103"/>
<evidence type="ECO:0008006" key="5">
    <source>
        <dbReference type="Google" id="ProtNLM"/>
    </source>
</evidence>
<dbReference type="Gene3D" id="3.40.50.1820">
    <property type="entry name" value="alpha/beta hydrolase"/>
    <property type="match status" value="1"/>
</dbReference>
<dbReference type="Pfam" id="PF00756">
    <property type="entry name" value="Esterase"/>
    <property type="match status" value="1"/>
</dbReference>
<keyword evidence="4" id="KW-1185">Reference proteome</keyword>
<accession>A0A1G6T5V0</accession>
<dbReference type="EMBL" id="FMZO01000007">
    <property type="protein sequence ID" value="SDD24323.1"/>
    <property type="molecule type" value="Genomic_DNA"/>
</dbReference>
<dbReference type="SUPFAM" id="SSF53474">
    <property type="entry name" value="alpha/beta-Hydrolases"/>
    <property type="match status" value="1"/>
</dbReference>
<dbReference type="GO" id="GO:0016788">
    <property type="term" value="F:hydrolase activity, acting on ester bonds"/>
    <property type="evidence" value="ECO:0007669"/>
    <property type="project" value="TreeGrafter"/>
</dbReference>
<dbReference type="RefSeq" id="WP_090390718.1">
    <property type="nucleotide sequence ID" value="NZ_FMZO01000007.1"/>
</dbReference>
<reference evidence="4" key="1">
    <citation type="submission" date="2016-10" db="EMBL/GenBank/DDBJ databases">
        <authorList>
            <person name="Varghese N."/>
            <person name="Submissions S."/>
        </authorList>
    </citation>
    <scope>NUCLEOTIDE SEQUENCE [LARGE SCALE GENOMIC DNA]</scope>
    <source>
        <strain evidence="4">DSM 25811 / CCM 8410 / LMG 26954 / E90</strain>
    </source>
</reference>
<dbReference type="InterPro" id="IPR000801">
    <property type="entry name" value="Esterase-like"/>
</dbReference>
<sequence>MKYPFLLGMALLITGCNMPDPVSADLKKPASAKDTLHVFSKNVKDSFIVQINLPADYTLDSNKRFPVVYLLDGNLYFDIMATVLNSYAEVGLAPRVILAGIGYRDFPTMDSLRNRDYTYPVAIPDYEMPVSGGADRFLSFINEELAPMMDRRFRTDTLQQTLMGHSLGGYFTCYALEQRLSGKIHRFKNFIAASPSLHYNRYFLLEALKKSSLPNADSLNLYIAYGGLEQQDSLFRQLSSLFTSGNITKKMDTYTALDHMDTQLPCFIKGLQWQIPPVP</sequence>
<dbReference type="OrthoDB" id="9784036at2"/>
<evidence type="ECO:0000313" key="4">
    <source>
        <dbReference type="Proteomes" id="UP000198757"/>
    </source>
</evidence>
<dbReference type="PROSITE" id="PS51257">
    <property type="entry name" value="PROKAR_LIPOPROTEIN"/>
    <property type="match status" value="1"/>
</dbReference>
<name>A0A1G6T5V0_NIADE</name>
<evidence type="ECO:0000256" key="1">
    <source>
        <dbReference type="ARBA" id="ARBA00005622"/>
    </source>
</evidence>
<dbReference type="AlphaFoldDB" id="A0A1G6T5V0"/>
<dbReference type="InterPro" id="IPR052558">
    <property type="entry name" value="Siderophore_Hydrolase_D"/>
</dbReference>
<organism evidence="3 4">
    <name type="scientific">Niabella drilacis (strain DSM 25811 / CCM 8410 / CCUG 62505 / LMG 26954 / E90)</name>
    <dbReference type="NCBI Taxonomy" id="1285928"/>
    <lineage>
        <taxon>Bacteria</taxon>
        <taxon>Pseudomonadati</taxon>
        <taxon>Bacteroidota</taxon>
        <taxon>Chitinophagia</taxon>
        <taxon>Chitinophagales</taxon>
        <taxon>Chitinophagaceae</taxon>
        <taxon>Niabella</taxon>
    </lineage>
</organism>
<evidence type="ECO:0000313" key="3">
    <source>
        <dbReference type="EMBL" id="SDD24323.1"/>
    </source>
</evidence>
<dbReference type="InterPro" id="IPR029058">
    <property type="entry name" value="AB_hydrolase_fold"/>
</dbReference>
<gene>
    <name evidence="3" type="ORF">SAMN04487894_107103</name>
</gene>
<keyword evidence="2" id="KW-0378">Hydrolase</keyword>